<dbReference type="OrthoDB" id="7278035at2"/>
<evidence type="ECO:0000313" key="2">
    <source>
        <dbReference type="Proteomes" id="UP000075636"/>
    </source>
</evidence>
<protein>
    <submittedName>
        <fullName evidence="1">Uncharacterized protein</fullName>
    </submittedName>
</protein>
<name>A0A149TLI2_9PROT</name>
<reference evidence="1 2" key="1">
    <citation type="submission" date="2015-06" db="EMBL/GenBank/DDBJ databases">
        <title>Improved classification and identification of acetic acid bacteria using matrix-assisted laser desorption/ionization time-of-flight mass spectrometry; Gluconobacter nephelii and Gluconobacter uchimurae are later heterotypic synonyms of Gluconobacter japonicus and Gluconobacter oxydans, respectively.</title>
        <authorList>
            <person name="Li L."/>
            <person name="Cleenwerck I."/>
            <person name="De Vuyst L."/>
            <person name="Vandamme P."/>
        </authorList>
    </citation>
    <scope>NUCLEOTIDE SEQUENCE [LARGE SCALE GENOMIC DNA]</scope>
    <source>
        <strain evidence="1 2">LMG 1768</strain>
    </source>
</reference>
<organism evidence="1 2">
    <name type="scientific">Gluconobacter albidus</name>
    <dbReference type="NCBI Taxonomy" id="318683"/>
    <lineage>
        <taxon>Bacteria</taxon>
        <taxon>Pseudomonadati</taxon>
        <taxon>Pseudomonadota</taxon>
        <taxon>Alphaproteobacteria</taxon>
        <taxon>Acetobacterales</taxon>
        <taxon>Acetobacteraceae</taxon>
        <taxon>Gluconobacter</taxon>
    </lineage>
</organism>
<sequence length="124" mass="15014">MSSSRIDEGLFYQRITFWDWEQIETEDGRGNSYQMTNARYEYGQLFDVNPFMVVNGVQENMTDYTSILRTRYRPDLNSFQYVTQEVRQPDRSVITVRYQVVRQMMVEQENRYLEVHLSKQDTVR</sequence>
<dbReference type="AlphaFoldDB" id="A0A149TLI2"/>
<dbReference type="RefSeq" id="WP_062106793.1">
    <property type="nucleotide sequence ID" value="NZ_LHZR01000095.1"/>
</dbReference>
<comment type="caution">
    <text evidence="1">The sequence shown here is derived from an EMBL/GenBank/DDBJ whole genome shotgun (WGS) entry which is preliminary data.</text>
</comment>
<dbReference type="EMBL" id="LHZR01000095">
    <property type="protein sequence ID" value="KXV49421.1"/>
    <property type="molecule type" value="Genomic_DNA"/>
</dbReference>
<dbReference type="PATRIC" id="fig|318683.6.peg.1830"/>
<dbReference type="Proteomes" id="UP000075636">
    <property type="component" value="Unassembled WGS sequence"/>
</dbReference>
<gene>
    <name evidence="1" type="ORF">AD945_04250</name>
</gene>
<proteinExistence type="predicted"/>
<evidence type="ECO:0000313" key="1">
    <source>
        <dbReference type="EMBL" id="KXV49421.1"/>
    </source>
</evidence>
<accession>A0A149TLI2</accession>